<evidence type="ECO:0000256" key="2">
    <source>
        <dbReference type="ARBA" id="ARBA00022840"/>
    </source>
</evidence>
<dbReference type="GO" id="GO:0016887">
    <property type="term" value="F:ATP hydrolysis activity"/>
    <property type="evidence" value="ECO:0007669"/>
    <property type="project" value="InterPro"/>
</dbReference>
<feature type="non-terminal residue" evidence="4">
    <location>
        <position position="442"/>
    </location>
</feature>
<dbReference type="AlphaFoldDB" id="X0SZ75"/>
<dbReference type="PANTHER" id="PTHR24029">
    <property type="entry name" value="UVRABC SYSTEM PROTEIN B"/>
    <property type="match status" value="1"/>
</dbReference>
<dbReference type="GO" id="GO:0003677">
    <property type="term" value="F:DNA binding"/>
    <property type="evidence" value="ECO:0007669"/>
    <property type="project" value="InterPro"/>
</dbReference>
<dbReference type="SUPFAM" id="SSF52540">
    <property type="entry name" value="P-loop containing nucleoside triphosphate hydrolases"/>
    <property type="match status" value="2"/>
</dbReference>
<dbReference type="InterPro" id="IPR041471">
    <property type="entry name" value="UvrB_inter"/>
</dbReference>
<gene>
    <name evidence="4" type="ORF">S01H1_10089</name>
</gene>
<accession>X0SZ75</accession>
<evidence type="ECO:0000313" key="4">
    <source>
        <dbReference type="EMBL" id="GAF69105.1"/>
    </source>
</evidence>
<proteinExistence type="predicted"/>
<feature type="domain" description="CarD-like/TRCF RNAP-interacting" evidence="3">
    <location>
        <begin position="324"/>
        <end position="421"/>
    </location>
</feature>
<dbReference type="SUPFAM" id="SSF141259">
    <property type="entry name" value="CarD-like"/>
    <property type="match status" value="1"/>
</dbReference>
<dbReference type="Gene3D" id="3.30.2060.10">
    <property type="entry name" value="Penicillin-binding protein 1b domain"/>
    <property type="match status" value="1"/>
</dbReference>
<dbReference type="InterPro" id="IPR003711">
    <property type="entry name" value="CarD-like/TRCF_RID"/>
</dbReference>
<evidence type="ECO:0000256" key="1">
    <source>
        <dbReference type="ARBA" id="ARBA00022741"/>
    </source>
</evidence>
<sequence>MGYRMEDIVEVPGTISHRGGIIDIYPTTSDLPARLEFFGNTIDSIRLFDPLNQRSLRAVSSIAISPATELLTPLLSSQQELKSIADSINLTGCSPKVRQQFQQELAMLLNKQRPGNTQFYAPLFNKDSILNYLPQDALVILDEPMNIRLAIEDLDTKANELRADKIERGELPHNFPRPYFTWKELESKMRERQYLALTAWGATDTKQPHQLSFTPTPSYAGQIPVFIKKAKQLLKKKHRLILVSHQASRLSELLDEEDIIAPPPTEIEQIPPPGSLTLIQGSLAKGWVMNNDTHLFTDAEIFGFIKQRRLVKKRPVPRHKLFIDITPGDYAVHIEHGIARFTGVTTMSTDNTEKEYLVLQYANGDRLYVPTDQIDRVNRYIGAGDRPPVLSRLGTQEWTRTKQRAKESVESIAQELLALYAAREVVPGFASSRDTVWQQELE</sequence>
<dbReference type="Gene3D" id="2.40.10.170">
    <property type="match status" value="1"/>
</dbReference>
<protein>
    <recommendedName>
        <fullName evidence="3">CarD-like/TRCF RNAP-interacting domain-containing protein</fullName>
    </recommendedName>
</protein>
<dbReference type="Gene3D" id="3.40.50.300">
    <property type="entry name" value="P-loop containing nucleotide triphosphate hydrolases"/>
    <property type="match status" value="1"/>
</dbReference>
<organism evidence="4">
    <name type="scientific">marine sediment metagenome</name>
    <dbReference type="NCBI Taxonomy" id="412755"/>
    <lineage>
        <taxon>unclassified sequences</taxon>
        <taxon>metagenomes</taxon>
        <taxon>ecological metagenomes</taxon>
    </lineage>
</organism>
<dbReference type="GO" id="GO:0009380">
    <property type="term" value="C:excinuclease repair complex"/>
    <property type="evidence" value="ECO:0007669"/>
    <property type="project" value="InterPro"/>
</dbReference>
<dbReference type="GO" id="GO:0005524">
    <property type="term" value="F:ATP binding"/>
    <property type="evidence" value="ECO:0007669"/>
    <property type="project" value="UniProtKB-KW"/>
</dbReference>
<dbReference type="Pfam" id="PF02559">
    <property type="entry name" value="CarD_TRCF_RID"/>
    <property type="match status" value="1"/>
</dbReference>
<reference evidence="4" key="1">
    <citation type="journal article" date="2014" name="Front. Microbiol.">
        <title>High frequency of phylogenetically diverse reductive dehalogenase-homologous genes in deep subseafloor sedimentary metagenomes.</title>
        <authorList>
            <person name="Kawai M."/>
            <person name="Futagami T."/>
            <person name="Toyoda A."/>
            <person name="Takaki Y."/>
            <person name="Nishi S."/>
            <person name="Hori S."/>
            <person name="Arai W."/>
            <person name="Tsubouchi T."/>
            <person name="Morono Y."/>
            <person name="Uchiyama I."/>
            <person name="Ito T."/>
            <person name="Fujiyama A."/>
            <person name="Inagaki F."/>
            <person name="Takami H."/>
        </authorList>
    </citation>
    <scope>NUCLEOTIDE SEQUENCE</scope>
    <source>
        <strain evidence="4">Expedition CK06-06</strain>
    </source>
</reference>
<dbReference type="GO" id="GO:0006289">
    <property type="term" value="P:nucleotide-excision repair"/>
    <property type="evidence" value="ECO:0007669"/>
    <property type="project" value="InterPro"/>
</dbReference>
<dbReference type="SMART" id="SM01058">
    <property type="entry name" value="CarD_TRCF"/>
    <property type="match status" value="1"/>
</dbReference>
<dbReference type="PANTHER" id="PTHR24029:SF1">
    <property type="entry name" value="TRANSCRIPTION-REPAIR-COUPLING FACTOR"/>
    <property type="match status" value="1"/>
</dbReference>
<dbReference type="InterPro" id="IPR036101">
    <property type="entry name" value="CarD-like/TRCF_RID_sf"/>
</dbReference>
<dbReference type="Pfam" id="PF17757">
    <property type="entry name" value="UvrB_inter"/>
    <property type="match status" value="1"/>
</dbReference>
<keyword evidence="1" id="KW-0547">Nucleotide-binding</keyword>
<keyword evidence="2" id="KW-0067">ATP-binding</keyword>
<evidence type="ECO:0000259" key="3">
    <source>
        <dbReference type="SMART" id="SM01058"/>
    </source>
</evidence>
<dbReference type="EMBL" id="BARS01005154">
    <property type="protein sequence ID" value="GAF69105.1"/>
    <property type="molecule type" value="Genomic_DNA"/>
</dbReference>
<dbReference type="InterPro" id="IPR004807">
    <property type="entry name" value="UvrB"/>
</dbReference>
<dbReference type="InterPro" id="IPR027417">
    <property type="entry name" value="P-loop_NTPase"/>
</dbReference>
<name>X0SZ75_9ZZZZ</name>
<comment type="caution">
    <text evidence="4">The sequence shown here is derived from an EMBL/GenBank/DDBJ whole genome shotgun (WGS) entry which is preliminary data.</text>
</comment>